<dbReference type="RefSeq" id="WP_173559711.1">
    <property type="nucleotide sequence ID" value="NZ_JAPIUZ010000003.1"/>
</dbReference>
<dbReference type="PANTHER" id="PTHR35562:SF2">
    <property type="entry name" value="DNA ENDONUCLEASE SMRA-RELATED"/>
    <property type="match status" value="1"/>
</dbReference>
<accession>A0ABT3QEX8</accession>
<comment type="caution">
    <text evidence="3">The sequence shown here is derived from an EMBL/GenBank/DDBJ whole genome shotgun (WGS) entry which is preliminary data.</text>
</comment>
<evidence type="ECO:0000256" key="1">
    <source>
        <dbReference type="SAM" id="MobiDB-lite"/>
    </source>
</evidence>
<dbReference type="InterPro" id="IPR002625">
    <property type="entry name" value="Smr_dom"/>
</dbReference>
<dbReference type="PANTHER" id="PTHR35562">
    <property type="entry name" value="DNA ENDONUCLEASE SMRA-RELATED"/>
    <property type="match status" value="1"/>
</dbReference>
<gene>
    <name evidence="3" type="ORF">OQ497_07735</name>
</gene>
<dbReference type="SUPFAM" id="SSF160443">
    <property type="entry name" value="SMR domain-like"/>
    <property type="match status" value="1"/>
</dbReference>
<dbReference type="Pfam" id="PF01713">
    <property type="entry name" value="Smr"/>
    <property type="match status" value="1"/>
</dbReference>
<reference evidence="3 4" key="1">
    <citation type="submission" date="2022-11" db="EMBL/GenBank/DDBJ databases">
        <title>Genome sequencing of Acetobacter type strain.</title>
        <authorList>
            <person name="Heo J."/>
            <person name="Lee D."/>
            <person name="Han B.-H."/>
            <person name="Hong S.-B."/>
            <person name="Kwon S.-W."/>
        </authorList>
    </citation>
    <scope>NUCLEOTIDE SEQUENCE [LARGE SCALE GENOMIC DNA]</scope>
    <source>
        <strain evidence="3 4">KACC 21253</strain>
    </source>
</reference>
<dbReference type="Proteomes" id="UP001301152">
    <property type="component" value="Unassembled WGS sequence"/>
</dbReference>
<organism evidence="3 4">
    <name type="scientific">Acetobacter thailandicus</name>
    <dbReference type="NCBI Taxonomy" id="1502842"/>
    <lineage>
        <taxon>Bacteria</taxon>
        <taxon>Pseudomonadati</taxon>
        <taxon>Pseudomonadota</taxon>
        <taxon>Alphaproteobacteria</taxon>
        <taxon>Acetobacterales</taxon>
        <taxon>Acetobacteraceae</taxon>
        <taxon>Acetobacter</taxon>
    </lineage>
</organism>
<sequence>MSDVVPLRNAADDAVKDCTATQISEPEKKPARQGKSHTGAPYFPSEVLSRDHTFPAFFAPVSPASAQVQRQIHPADKIGRRSPGIDDQSWRNFEQGKTRVQRRLDLHGLVAQEAYHRLLEFMDVSYRQGLRCVEIITGLGSGGEGGILRRELPFWLDRPELRARMLGVVYPHAANRGAVKILLRRRRV</sequence>
<feature type="domain" description="Smr" evidence="2">
    <location>
        <begin position="104"/>
        <end position="184"/>
    </location>
</feature>
<dbReference type="InterPro" id="IPR036063">
    <property type="entry name" value="Smr_dom_sf"/>
</dbReference>
<dbReference type="PROSITE" id="PS50828">
    <property type="entry name" value="SMR"/>
    <property type="match status" value="1"/>
</dbReference>
<evidence type="ECO:0000259" key="2">
    <source>
        <dbReference type="PROSITE" id="PS50828"/>
    </source>
</evidence>
<name>A0ABT3QEX8_9PROT</name>
<feature type="region of interest" description="Disordered" evidence="1">
    <location>
        <begin position="1"/>
        <end position="44"/>
    </location>
</feature>
<evidence type="ECO:0000313" key="3">
    <source>
        <dbReference type="EMBL" id="MCX2563844.1"/>
    </source>
</evidence>
<evidence type="ECO:0000313" key="4">
    <source>
        <dbReference type="Proteomes" id="UP001301152"/>
    </source>
</evidence>
<dbReference type="Gene3D" id="3.30.1370.110">
    <property type="match status" value="1"/>
</dbReference>
<protein>
    <submittedName>
        <fullName evidence="3">Smr/MutS family protein</fullName>
    </submittedName>
</protein>
<dbReference type="EMBL" id="JAPIUZ010000003">
    <property type="protein sequence ID" value="MCX2563844.1"/>
    <property type="molecule type" value="Genomic_DNA"/>
</dbReference>
<keyword evidence="4" id="KW-1185">Reference proteome</keyword>
<proteinExistence type="predicted"/>